<keyword evidence="2" id="KW-0067">ATP-binding</keyword>
<dbReference type="Proteomes" id="UP001140217">
    <property type="component" value="Unassembled WGS sequence"/>
</dbReference>
<evidence type="ECO:0000313" key="6">
    <source>
        <dbReference type="EMBL" id="KAJ2785610.1"/>
    </source>
</evidence>
<dbReference type="Pfam" id="PF00501">
    <property type="entry name" value="AMP-binding"/>
    <property type="match status" value="1"/>
</dbReference>
<name>A0A9W8HI86_9FUNG</name>
<reference evidence="6" key="1">
    <citation type="submission" date="2022-07" db="EMBL/GenBank/DDBJ databases">
        <title>Phylogenomic reconstructions and comparative analyses of Kickxellomycotina fungi.</title>
        <authorList>
            <person name="Reynolds N.K."/>
            <person name="Stajich J.E."/>
            <person name="Barry K."/>
            <person name="Grigoriev I.V."/>
            <person name="Crous P."/>
            <person name="Smith M.E."/>
        </authorList>
    </citation>
    <scope>NUCLEOTIDE SEQUENCE</scope>
    <source>
        <strain evidence="6">NBRC 105414</strain>
    </source>
</reference>
<dbReference type="EC" id="6.2.1.3" evidence="6"/>
<keyword evidence="6" id="KW-0436">Ligase</keyword>
<protein>
    <submittedName>
        <fullName evidence="6">Medium-chain fatty acid-CoA ligase faa2</fullName>
        <ecNumber evidence="6">6.2.1.3</ecNumber>
    </submittedName>
</protein>
<keyword evidence="7" id="KW-1185">Reference proteome</keyword>
<feature type="domain" description="AMP-dependent synthetase/ligase" evidence="5">
    <location>
        <begin position="62"/>
        <end position="493"/>
    </location>
</feature>
<dbReference type="GO" id="GO:0005783">
    <property type="term" value="C:endoplasmic reticulum"/>
    <property type="evidence" value="ECO:0007669"/>
    <property type="project" value="TreeGrafter"/>
</dbReference>
<dbReference type="GO" id="GO:0016020">
    <property type="term" value="C:membrane"/>
    <property type="evidence" value="ECO:0007669"/>
    <property type="project" value="TreeGrafter"/>
</dbReference>
<accession>A0A9W8HI86</accession>
<dbReference type="OrthoDB" id="1700726at2759"/>
<dbReference type="InterPro" id="IPR042099">
    <property type="entry name" value="ANL_N_sf"/>
</dbReference>
<evidence type="ECO:0000256" key="3">
    <source>
        <dbReference type="ARBA" id="ARBA00024484"/>
    </source>
</evidence>
<gene>
    <name evidence="6" type="primary">FAA2_1</name>
    <name evidence="6" type="ORF">H4R18_000426</name>
</gene>
<dbReference type="Gene3D" id="3.40.50.12780">
    <property type="entry name" value="N-terminal domain of ligase-like"/>
    <property type="match status" value="1"/>
</dbReference>
<dbReference type="InterPro" id="IPR000873">
    <property type="entry name" value="AMP-dep_synth/lig_dom"/>
</dbReference>
<dbReference type="SUPFAM" id="SSF56801">
    <property type="entry name" value="Acetyl-CoA synthetase-like"/>
    <property type="match status" value="1"/>
</dbReference>
<sequence length="685" mass="74509">MQAFKVPSSETPGHTAIYRHPDFKDGTQGSECAHIKTLHDLFRHAAGTHPERDLLGARRVLSERPALSFGEYEWMGGQQALDAVDEIGSGLDHVFAQHAPAAVHGGQQPLGIYSVNRPEWLLAEFAAFRSRRYSVGICDAVGVESAEFIIGHAEVAVVVCSLDKIPRMLERLDRTPGLRAVVSMDRLDCSRPTVSTQAFSPAVTAALRERAQALGVALMDLDDVRKLGRDRPTEPTPPSPEDLYTVCYTSGTTGAQKGVMISHASAVHAGRAFWLASGQRDSTYISFIPLVHSFDRCTIHTMMFGLTRIGFYSGDMDALMDDIQTLRPTTMIAVPRLLNRIYDSVAAATVGAGGLTGMLSRIGYRRKLRRINAGRGPRHALWDRLVFGKVAARFGGRLQALFCGAASVRPEVLTFFRACLSCTVIQGYGQTECAVSGTLQLASDTAADNAGVPPPGVEIRLRSMPEMGYQVTDLPCARGELLIRGPNVSSGYLKEPAKWRESMDGSWLLTGDIAQLNPDGTITIIDRAKSIIKTGQGVWVAPERIESVYTKHPLVKSMLVHGAEDQRDLVAVVVPDAEKFVPWARRVADVRKGAAEPPLAALCAQEEVVAALLRELRELAAASGLLAAEHIAAIHCEPEPFESRCAEFQTSTYKLRRRVVLEHYQSALDGLYSDLDGSTASTITV</sequence>
<proteinExistence type="predicted"/>
<dbReference type="InterPro" id="IPR045851">
    <property type="entry name" value="AMP-bd_C_sf"/>
</dbReference>
<dbReference type="PANTHER" id="PTHR43272">
    <property type="entry name" value="LONG-CHAIN-FATTY-ACID--COA LIGASE"/>
    <property type="match status" value="1"/>
</dbReference>
<dbReference type="Gene3D" id="3.30.300.30">
    <property type="match status" value="1"/>
</dbReference>
<evidence type="ECO:0000256" key="4">
    <source>
        <dbReference type="SAM" id="MobiDB-lite"/>
    </source>
</evidence>
<dbReference type="PANTHER" id="PTHR43272:SF33">
    <property type="entry name" value="AMP-BINDING DOMAIN-CONTAINING PROTEIN-RELATED"/>
    <property type="match status" value="1"/>
</dbReference>
<evidence type="ECO:0000259" key="5">
    <source>
        <dbReference type="Pfam" id="PF00501"/>
    </source>
</evidence>
<feature type="region of interest" description="Disordered" evidence="4">
    <location>
        <begin position="1"/>
        <end position="22"/>
    </location>
</feature>
<keyword evidence="1" id="KW-0547">Nucleotide-binding</keyword>
<evidence type="ECO:0000313" key="7">
    <source>
        <dbReference type="Proteomes" id="UP001140217"/>
    </source>
</evidence>
<dbReference type="GO" id="GO:0005524">
    <property type="term" value="F:ATP binding"/>
    <property type="evidence" value="ECO:0007669"/>
    <property type="project" value="UniProtKB-KW"/>
</dbReference>
<dbReference type="GO" id="GO:0004467">
    <property type="term" value="F:long-chain fatty acid-CoA ligase activity"/>
    <property type="evidence" value="ECO:0007669"/>
    <property type="project" value="UniProtKB-EC"/>
</dbReference>
<organism evidence="6 7">
    <name type="scientific">Coemansia javaensis</name>
    <dbReference type="NCBI Taxonomy" id="2761396"/>
    <lineage>
        <taxon>Eukaryota</taxon>
        <taxon>Fungi</taxon>
        <taxon>Fungi incertae sedis</taxon>
        <taxon>Zoopagomycota</taxon>
        <taxon>Kickxellomycotina</taxon>
        <taxon>Kickxellomycetes</taxon>
        <taxon>Kickxellales</taxon>
        <taxon>Kickxellaceae</taxon>
        <taxon>Coemansia</taxon>
    </lineage>
</organism>
<evidence type="ECO:0000256" key="2">
    <source>
        <dbReference type="ARBA" id="ARBA00022840"/>
    </source>
</evidence>
<comment type="caution">
    <text evidence="6">The sequence shown here is derived from an EMBL/GenBank/DDBJ whole genome shotgun (WGS) entry which is preliminary data.</text>
</comment>
<dbReference type="EMBL" id="JANBUL010000009">
    <property type="protein sequence ID" value="KAJ2785610.1"/>
    <property type="molecule type" value="Genomic_DNA"/>
</dbReference>
<evidence type="ECO:0000256" key="1">
    <source>
        <dbReference type="ARBA" id="ARBA00022741"/>
    </source>
</evidence>
<comment type="catalytic activity">
    <reaction evidence="3">
        <text>a long-chain fatty acid + ATP + CoA = a long-chain fatty acyl-CoA + AMP + diphosphate</text>
        <dbReference type="Rhea" id="RHEA:15421"/>
        <dbReference type="ChEBI" id="CHEBI:30616"/>
        <dbReference type="ChEBI" id="CHEBI:33019"/>
        <dbReference type="ChEBI" id="CHEBI:57287"/>
        <dbReference type="ChEBI" id="CHEBI:57560"/>
        <dbReference type="ChEBI" id="CHEBI:83139"/>
        <dbReference type="ChEBI" id="CHEBI:456215"/>
        <dbReference type="EC" id="6.2.1.3"/>
    </reaction>
    <physiologicalReaction direction="left-to-right" evidence="3">
        <dbReference type="Rhea" id="RHEA:15422"/>
    </physiologicalReaction>
</comment>
<dbReference type="AlphaFoldDB" id="A0A9W8HI86"/>